<keyword evidence="7 8" id="KW-0472">Membrane</keyword>
<feature type="transmembrane region" description="Helical" evidence="8">
    <location>
        <begin position="447"/>
        <end position="466"/>
    </location>
</feature>
<feature type="transmembrane region" description="Helical" evidence="8">
    <location>
        <begin position="405"/>
        <end position="427"/>
    </location>
</feature>
<evidence type="ECO:0000256" key="6">
    <source>
        <dbReference type="ARBA" id="ARBA00022989"/>
    </source>
</evidence>
<dbReference type="InterPro" id="IPR013525">
    <property type="entry name" value="ABC2_TM"/>
</dbReference>
<evidence type="ECO:0000256" key="5">
    <source>
        <dbReference type="ARBA" id="ARBA00022840"/>
    </source>
</evidence>
<dbReference type="InterPro" id="IPR027417">
    <property type="entry name" value="P-loop_NTPase"/>
</dbReference>
<reference evidence="10 11" key="1">
    <citation type="journal article" date="2015" name="Plant Cell">
        <title>Oil accumulation by the oleaginous diatom Fistulifera solaris as revealed by the genome and transcriptome.</title>
        <authorList>
            <person name="Tanaka T."/>
            <person name="Maeda Y."/>
            <person name="Veluchamy A."/>
            <person name="Tanaka M."/>
            <person name="Abida H."/>
            <person name="Marechal E."/>
            <person name="Bowler C."/>
            <person name="Muto M."/>
            <person name="Sunaga Y."/>
            <person name="Tanaka M."/>
            <person name="Yoshino T."/>
            <person name="Taniguchi T."/>
            <person name="Fukuda Y."/>
            <person name="Nemoto M."/>
            <person name="Matsumoto M."/>
            <person name="Wong P.S."/>
            <person name="Aburatani S."/>
            <person name="Fujibuchi W."/>
        </authorList>
    </citation>
    <scope>NUCLEOTIDE SEQUENCE [LARGE SCALE GENOMIC DNA]</scope>
    <source>
        <strain evidence="10 11">JPCC DA0580</strain>
    </source>
</reference>
<dbReference type="Pfam" id="PF00005">
    <property type="entry name" value="ABC_tran"/>
    <property type="match status" value="1"/>
</dbReference>
<dbReference type="InterPro" id="IPR050352">
    <property type="entry name" value="ABCG_transporters"/>
</dbReference>
<keyword evidence="2" id="KW-0813">Transport</keyword>
<gene>
    <name evidence="10" type="ORF">FisN_3Lh193</name>
</gene>
<evidence type="ECO:0000256" key="1">
    <source>
        <dbReference type="ARBA" id="ARBA00004141"/>
    </source>
</evidence>
<evidence type="ECO:0000256" key="4">
    <source>
        <dbReference type="ARBA" id="ARBA00022741"/>
    </source>
</evidence>
<dbReference type="Proteomes" id="UP000198406">
    <property type="component" value="Unassembled WGS sequence"/>
</dbReference>
<accession>A0A1Z5JNZ8</accession>
<keyword evidence="5" id="KW-0067">ATP-binding</keyword>
<dbReference type="InterPro" id="IPR003593">
    <property type="entry name" value="AAA+_ATPase"/>
</dbReference>
<dbReference type="GO" id="GO:0016887">
    <property type="term" value="F:ATP hydrolysis activity"/>
    <property type="evidence" value="ECO:0007669"/>
    <property type="project" value="InterPro"/>
</dbReference>
<evidence type="ECO:0000256" key="2">
    <source>
        <dbReference type="ARBA" id="ARBA00022448"/>
    </source>
</evidence>
<dbReference type="InParanoid" id="A0A1Z5JNZ8"/>
<feature type="transmembrane region" description="Helical" evidence="8">
    <location>
        <begin position="629"/>
        <end position="650"/>
    </location>
</feature>
<dbReference type="Gene3D" id="3.40.50.300">
    <property type="entry name" value="P-loop containing nucleotide triphosphate hydrolases"/>
    <property type="match status" value="1"/>
</dbReference>
<feature type="transmembrane region" description="Helical" evidence="8">
    <location>
        <begin position="487"/>
        <end position="514"/>
    </location>
</feature>
<evidence type="ECO:0000256" key="7">
    <source>
        <dbReference type="ARBA" id="ARBA00023136"/>
    </source>
</evidence>
<evidence type="ECO:0000313" key="11">
    <source>
        <dbReference type="Proteomes" id="UP000198406"/>
    </source>
</evidence>
<sequence>MQGNTPQPSASSSYSFDNIESMETSLHEHPMGSKYDLPVTSSDVVDTDAAVGPDIESFEVDGDTNRINPFALRDSRTLTWRNVHLTLVGTKYREEKKILDSVCGEIPERKTTAIMGASGAGKTSLLNVLAGRLQSSRELRVEGEIRINNELVEPTDINVRRQIAFVAQDDSLQVTATPREAIRFSARLRLSRDVSKIEIDQLTERMLLELGLTDCADTIVGGALIKGISGGERKRTSVGVELVTRPGVVFLDEPTSGLDSYSSLQCCNVLRKVAQAGASVLFTIHQPSSEIFESIDQLILMNKGRVMFQGAVKDMPAAFGKLGYPIPNNYNPADFVIDLAQTVSITELEKAGFFQSESLDGNKDDGLCRNSLSTETSVVDAPPPGIATQSRLLFLRELHHMHRDWTVTFSRVVVSSVVGLFLGMLFLDVGDTDRSDRILLQSYLGGVMIILCAMMIVQMQVSMFVIPDERPIFLREFSTNHYAVLSYMVSHLLAEAVLTAVQVFILLSLVYWTMGLSGRFVVHFLSTFAFSLVTAAQAVLVGCLAGNNVKLAIQMQPLLIVPQMLFSGFFLPTDMMPSWLSWLQHLCTMVYSARIMVVEEFEHCSDIPAEQANCDDMIRATAADPNDVWWYWLVLVMMYVVYRTLAIVVLRKSALRFY</sequence>
<dbReference type="SUPFAM" id="SSF52540">
    <property type="entry name" value="P-loop containing nucleoside triphosphate hydrolases"/>
    <property type="match status" value="1"/>
</dbReference>
<comment type="subcellular location">
    <subcellularLocation>
        <location evidence="1">Membrane</location>
        <topology evidence="1">Multi-pass membrane protein</topology>
    </subcellularLocation>
</comment>
<protein>
    <recommendedName>
        <fullName evidence="9">ABC transporter domain-containing protein</fullName>
    </recommendedName>
</protein>
<dbReference type="InterPro" id="IPR003439">
    <property type="entry name" value="ABC_transporter-like_ATP-bd"/>
</dbReference>
<dbReference type="GO" id="GO:0005524">
    <property type="term" value="F:ATP binding"/>
    <property type="evidence" value="ECO:0007669"/>
    <property type="project" value="UniProtKB-KW"/>
</dbReference>
<dbReference type="PANTHER" id="PTHR48041:SF139">
    <property type="entry name" value="PROTEIN SCARLET"/>
    <property type="match status" value="1"/>
</dbReference>
<dbReference type="OrthoDB" id="66620at2759"/>
<dbReference type="AlphaFoldDB" id="A0A1Z5JNZ8"/>
<evidence type="ECO:0000313" key="10">
    <source>
        <dbReference type="EMBL" id="GAX15755.1"/>
    </source>
</evidence>
<comment type="caution">
    <text evidence="10">The sequence shown here is derived from an EMBL/GenBank/DDBJ whole genome shotgun (WGS) entry which is preliminary data.</text>
</comment>
<keyword evidence="11" id="KW-1185">Reference proteome</keyword>
<dbReference type="GO" id="GO:0016020">
    <property type="term" value="C:membrane"/>
    <property type="evidence" value="ECO:0007669"/>
    <property type="project" value="UniProtKB-SubCell"/>
</dbReference>
<dbReference type="PANTHER" id="PTHR48041">
    <property type="entry name" value="ABC TRANSPORTER G FAMILY MEMBER 28"/>
    <property type="match status" value="1"/>
</dbReference>
<dbReference type="PROSITE" id="PS50893">
    <property type="entry name" value="ABC_TRANSPORTER_2"/>
    <property type="match status" value="1"/>
</dbReference>
<dbReference type="Pfam" id="PF01061">
    <property type="entry name" value="ABC2_membrane"/>
    <property type="match status" value="1"/>
</dbReference>
<dbReference type="EMBL" id="BDSP01000096">
    <property type="protein sequence ID" value="GAX15755.1"/>
    <property type="molecule type" value="Genomic_DNA"/>
</dbReference>
<keyword evidence="4" id="KW-0547">Nucleotide-binding</keyword>
<proteinExistence type="predicted"/>
<dbReference type="InterPro" id="IPR043926">
    <property type="entry name" value="ABCG_dom"/>
</dbReference>
<organism evidence="10 11">
    <name type="scientific">Fistulifera solaris</name>
    <name type="common">Oleaginous diatom</name>
    <dbReference type="NCBI Taxonomy" id="1519565"/>
    <lineage>
        <taxon>Eukaryota</taxon>
        <taxon>Sar</taxon>
        <taxon>Stramenopiles</taxon>
        <taxon>Ochrophyta</taxon>
        <taxon>Bacillariophyta</taxon>
        <taxon>Bacillariophyceae</taxon>
        <taxon>Bacillariophycidae</taxon>
        <taxon>Naviculales</taxon>
        <taxon>Naviculaceae</taxon>
        <taxon>Fistulifera</taxon>
    </lineage>
</organism>
<feature type="transmembrane region" description="Helical" evidence="8">
    <location>
        <begin position="520"/>
        <end position="545"/>
    </location>
</feature>
<dbReference type="Pfam" id="PF19055">
    <property type="entry name" value="ABC2_membrane_7"/>
    <property type="match status" value="1"/>
</dbReference>
<keyword evidence="3 8" id="KW-0812">Transmembrane</keyword>
<evidence type="ECO:0000259" key="9">
    <source>
        <dbReference type="PROSITE" id="PS50893"/>
    </source>
</evidence>
<name>A0A1Z5JNZ8_FISSO</name>
<dbReference type="SMART" id="SM00382">
    <property type="entry name" value="AAA"/>
    <property type="match status" value="1"/>
</dbReference>
<evidence type="ECO:0000256" key="3">
    <source>
        <dbReference type="ARBA" id="ARBA00022692"/>
    </source>
</evidence>
<keyword evidence="6 8" id="KW-1133">Transmembrane helix</keyword>
<evidence type="ECO:0000256" key="8">
    <source>
        <dbReference type="SAM" id="Phobius"/>
    </source>
</evidence>
<dbReference type="GO" id="GO:0140359">
    <property type="term" value="F:ABC-type transporter activity"/>
    <property type="evidence" value="ECO:0007669"/>
    <property type="project" value="InterPro"/>
</dbReference>
<feature type="domain" description="ABC transporter" evidence="9">
    <location>
        <begin position="83"/>
        <end position="328"/>
    </location>
</feature>